<sequence length="44" mass="5097">MVLTHRTYLIAANESVFCYRGLKRLSTNYPGTLFRGRQITYGLD</sequence>
<gene>
    <name evidence="1" type="ORF">ABT39_MTgene792</name>
</gene>
<geneLocation type="mitochondrion" evidence="1"/>
<proteinExistence type="predicted"/>
<reference evidence="1" key="1">
    <citation type="journal article" date="2015" name="Genome Biol. Evol.">
        <title>Organellar Genomes of White Spruce (Picea glauca): Assembly and Annotation.</title>
        <authorList>
            <person name="Jackman S.D."/>
            <person name="Warren R.L."/>
            <person name="Gibb E.A."/>
            <person name="Vandervalk B.P."/>
            <person name="Mohamadi H."/>
            <person name="Chu J."/>
            <person name="Raymond A."/>
            <person name="Pleasance S."/>
            <person name="Coope R."/>
            <person name="Wildung M.R."/>
            <person name="Ritland C.E."/>
            <person name="Bousquet J."/>
            <person name="Jones S.J."/>
            <person name="Bohlmann J."/>
            <person name="Birol I."/>
        </authorList>
    </citation>
    <scope>NUCLEOTIDE SEQUENCE [LARGE SCALE GENOMIC DNA]</scope>
    <source>
        <tissue evidence="1">Flushing bud</tissue>
    </source>
</reference>
<keyword evidence="1" id="KW-0496">Mitochondrion</keyword>
<protein>
    <submittedName>
        <fullName evidence="1">Uncharacterized protein</fullName>
    </submittedName>
</protein>
<organism evidence="1">
    <name type="scientific">Picea glauca</name>
    <name type="common">White spruce</name>
    <name type="synonym">Pinus glauca</name>
    <dbReference type="NCBI Taxonomy" id="3330"/>
    <lineage>
        <taxon>Eukaryota</taxon>
        <taxon>Viridiplantae</taxon>
        <taxon>Streptophyta</taxon>
        <taxon>Embryophyta</taxon>
        <taxon>Tracheophyta</taxon>
        <taxon>Spermatophyta</taxon>
        <taxon>Pinopsida</taxon>
        <taxon>Pinidae</taxon>
        <taxon>Conifers I</taxon>
        <taxon>Pinales</taxon>
        <taxon>Pinaceae</taxon>
        <taxon>Picea</taxon>
    </lineage>
</organism>
<accession>A0A124GP61</accession>
<evidence type="ECO:0000313" key="1">
    <source>
        <dbReference type="EMBL" id="KUM50946.1"/>
    </source>
</evidence>
<name>A0A124GP61_PICGL</name>
<comment type="caution">
    <text evidence="1">The sequence shown here is derived from an EMBL/GenBank/DDBJ whole genome shotgun (WGS) entry which is preliminary data.</text>
</comment>
<dbReference type="EMBL" id="LKAM01000001">
    <property type="protein sequence ID" value="KUM50946.1"/>
    <property type="molecule type" value="Genomic_DNA"/>
</dbReference>
<dbReference type="AlphaFoldDB" id="A0A124GP61"/>